<dbReference type="PANTHER" id="PTHR42856">
    <property type="entry name" value="ACYL-COENZYME A THIOESTERASE PAAI"/>
    <property type="match status" value="1"/>
</dbReference>
<evidence type="ECO:0000256" key="1">
    <source>
        <dbReference type="ARBA" id="ARBA00022801"/>
    </source>
</evidence>
<dbReference type="NCBIfam" id="TIGR00369">
    <property type="entry name" value="unchar_dom_1"/>
    <property type="match status" value="1"/>
</dbReference>
<dbReference type="SUPFAM" id="SSF54637">
    <property type="entry name" value="Thioesterase/thiol ester dehydrase-isomerase"/>
    <property type="match status" value="1"/>
</dbReference>
<evidence type="ECO:0000313" key="3">
    <source>
        <dbReference type="EMBL" id="GHE52058.1"/>
    </source>
</evidence>
<dbReference type="Pfam" id="PF03061">
    <property type="entry name" value="4HBT"/>
    <property type="match status" value="1"/>
</dbReference>
<accession>A0ABQ3I0J7</accession>
<dbReference type="Proteomes" id="UP000658258">
    <property type="component" value="Unassembled WGS sequence"/>
</dbReference>
<organism evidence="3 4">
    <name type="scientific">Roseivirga thermotolerans</name>
    <dbReference type="NCBI Taxonomy" id="1758176"/>
    <lineage>
        <taxon>Bacteria</taxon>
        <taxon>Pseudomonadati</taxon>
        <taxon>Bacteroidota</taxon>
        <taxon>Cytophagia</taxon>
        <taxon>Cytophagales</taxon>
        <taxon>Roseivirgaceae</taxon>
        <taxon>Roseivirga</taxon>
    </lineage>
</organism>
<feature type="domain" description="Thioesterase" evidence="2">
    <location>
        <begin position="53"/>
        <end position="120"/>
    </location>
</feature>
<proteinExistence type="predicted"/>
<evidence type="ECO:0000313" key="4">
    <source>
        <dbReference type="Proteomes" id="UP000658258"/>
    </source>
</evidence>
<keyword evidence="1" id="KW-0378">Hydrolase</keyword>
<dbReference type="CDD" id="cd03443">
    <property type="entry name" value="PaaI_thioesterase"/>
    <property type="match status" value="1"/>
</dbReference>
<dbReference type="InterPro" id="IPR052723">
    <property type="entry name" value="Acyl-CoA_thioesterase_PaaI"/>
</dbReference>
<dbReference type="Gene3D" id="3.10.129.10">
    <property type="entry name" value="Hotdog Thioesterase"/>
    <property type="match status" value="1"/>
</dbReference>
<dbReference type="RefSeq" id="WP_189628404.1">
    <property type="nucleotide sequence ID" value="NZ_BNAG01000001.1"/>
</dbReference>
<dbReference type="InterPro" id="IPR003736">
    <property type="entry name" value="PAAI_dom"/>
</dbReference>
<evidence type="ECO:0000259" key="2">
    <source>
        <dbReference type="Pfam" id="PF03061"/>
    </source>
</evidence>
<dbReference type="InterPro" id="IPR006683">
    <property type="entry name" value="Thioestr_dom"/>
</dbReference>
<gene>
    <name evidence="3" type="ORF">GCM10011340_02860</name>
</gene>
<sequence length="145" mass="16387">MSNNRHYTFLAEVFQAAPINQRIFSGSELRLSEGSAEYRLAVKEDFFHAAMAMHGAVYFKMLDDAAYFAAATLEQEYFIVTKSYEIHFVRPVTEGQLTARGTVIEAREGEWLAQSEIINEHGKVVGKGQGLFVRSRQRFSDIQGS</sequence>
<name>A0ABQ3I0J7_9BACT</name>
<comment type="caution">
    <text evidence="3">The sequence shown here is derived from an EMBL/GenBank/DDBJ whole genome shotgun (WGS) entry which is preliminary data.</text>
</comment>
<dbReference type="InterPro" id="IPR029069">
    <property type="entry name" value="HotDog_dom_sf"/>
</dbReference>
<keyword evidence="4" id="KW-1185">Reference proteome</keyword>
<dbReference type="PANTHER" id="PTHR42856:SF1">
    <property type="entry name" value="ACYL-COENZYME A THIOESTERASE PAAI"/>
    <property type="match status" value="1"/>
</dbReference>
<reference evidence="4" key="1">
    <citation type="journal article" date="2019" name="Int. J. Syst. Evol. Microbiol.">
        <title>The Global Catalogue of Microorganisms (GCM) 10K type strain sequencing project: providing services to taxonomists for standard genome sequencing and annotation.</title>
        <authorList>
            <consortium name="The Broad Institute Genomics Platform"/>
            <consortium name="The Broad Institute Genome Sequencing Center for Infectious Disease"/>
            <person name="Wu L."/>
            <person name="Ma J."/>
        </authorList>
    </citation>
    <scope>NUCLEOTIDE SEQUENCE [LARGE SCALE GENOMIC DNA]</scope>
    <source>
        <strain evidence="4">CGMCC 1.15111</strain>
    </source>
</reference>
<dbReference type="EMBL" id="BNAG01000001">
    <property type="protein sequence ID" value="GHE52058.1"/>
    <property type="molecule type" value="Genomic_DNA"/>
</dbReference>
<protein>
    <recommendedName>
        <fullName evidence="2">Thioesterase domain-containing protein</fullName>
    </recommendedName>
</protein>